<keyword evidence="3" id="KW-1185">Reference proteome</keyword>
<evidence type="ECO:0000313" key="3">
    <source>
        <dbReference type="Proteomes" id="UP000219336"/>
    </source>
</evidence>
<evidence type="ECO:0000259" key="1">
    <source>
        <dbReference type="Pfam" id="PF01902"/>
    </source>
</evidence>
<dbReference type="OrthoDB" id="3572539at2"/>
<dbReference type="InterPro" id="IPR014729">
    <property type="entry name" value="Rossmann-like_a/b/a_fold"/>
</dbReference>
<dbReference type="SUPFAM" id="SSF52402">
    <property type="entry name" value="Adenine nucleotide alpha hydrolases-like"/>
    <property type="match status" value="1"/>
</dbReference>
<dbReference type="Gene3D" id="3.90.1490.10">
    <property type="entry name" value="putative n-type atp pyrophosphatase, domain 2"/>
    <property type="match status" value="1"/>
</dbReference>
<dbReference type="AlphaFoldDB" id="A0A240EKC0"/>
<dbReference type="Proteomes" id="UP000219336">
    <property type="component" value="Unassembled WGS sequence"/>
</dbReference>
<dbReference type="Pfam" id="PF01902">
    <property type="entry name" value="Diphthami_syn_2"/>
    <property type="match status" value="1"/>
</dbReference>
<keyword evidence="2" id="KW-0547">Nucleotide-binding</keyword>
<reference evidence="3" key="1">
    <citation type="submission" date="2016-06" db="EMBL/GenBank/DDBJ databases">
        <authorList>
            <person name="Rodrigo-Torres L."/>
            <person name="Arahal R.D."/>
            <person name="Lucena T."/>
        </authorList>
    </citation>
    <scope>NUCLEOTIDE SEQUENCE [LARGE SCALE GENOMIC DNA]</scope>
    <source>
        <strain evidence="3">CECT8203</strain>
    </source>
</reference>
<feature type="domain" description="Diphthamide synthase" evidence="1">
    <location>
        <begin position="4"/>
        <end position="213"/>
    </location>
</feature>
<dbReference type="GO" id="GO:0005524">
    <property type="term" value="F:ATP binding"/>
    <property type="evidence" value="ECO:0007669"/>
    <property type="project" value="UniProtKB-KW"/>
</dbReference>
<dbReference type="EMBL" id="OANU01000045">
    <property type="protein sequence ID" value="SNX49094.1"/>
    <property type="molecule type" value="Genomic_DNA"/>
</dbReference>
<name>A0A240EKC0_9VIBR</name>
<dbReference type="RefSeq" id="WP_096994190.1">
    <property type="nucleotide sequence ID" value="NZ_JBHSII010000001.1"/>
</dbReference>
<organism evidence="2 3">
    <name type="scientific">Vibrio thalassae</name>
    <dbReference type="NCBI Taxonomy" id="1243014"/>
    <lineage>
        <taxon>Bacteria</taxon>
        <taxon>Pseudomonadati</taxon>
        <taxon>Pseudomonadota</taxon>
        <taxon>Gammaproteobacteria</taxon>
        <taxon>Vibrionales</taxon>
        <taxon>Vibrionaceae</taxon>
        <taxon>Vibrio</taxon>
    </lineage>
</organism>
<dbReference type="InterPro" id="IPR002761">
    <property type="entry name" value="Diphthami_syn_dom"/>
</dbReference>
<accession>A0A240EKC0</accession>
<keyword evidence="2" id="KW-0067">ATP-binding</keyword>
<proteinExistence type="predicted"/>
<evidence type="ECO:0000313" key="2">
    <source>
        <dbReference type="EMBL" id="SNX49094.1"/>
    </source>
</evidence>
<sequence>MRNIIISWSSGKDSTLTFERLMESPDYNVVGLYTTHVRGEVPFQVTPLEVVQLQADRLGMPLVSIELPEVFPPNDVYQSLVIEGVKSSSLSVDGIAFGDMFCNGIMEYRKSYVEPAGLEAVFPLMGECSSKLAQEIVHRGIEAVLVTIDRSVLSESLCGVRYTEELIQQLPINVDPCGEDGEFHTLVCNSKYFSHPISIKPIKIESGPRFSHLRYSVESEHRG</sequence>
<protein>
    <submittedName>
        <fullName evidence="2">ATP-binding region</fullName>
    </submittedName>
</protein>
<gene>
    <name evidence="2" type="ORF">VTH8203_02731</name>
</gene>
<dbReference type="Gene3D" id="3.40.50.620">
    <property type="entry name" value="HUPs"/>
    <property type="match status" value="1"/>
</dbReference>